<dbReference type="SUPFAM" id="SSF48452">
    <property type="entry name" value="TPR-like"/>
    <property type="match status" value="1"/>
</dbReference>
<comment type="subcellular location">
    <subcellularLocation>
        <location evidence="1">Cell outer membrane</location>
    </subcellularLocation>
</comment>
<dbReference type="RefSeq" id="WP_068844356.1">
    <property type="nucleotide sequence ID" value="NZ_FRBT01000006.1"/>
</dbReference>
<evidence type="ECO:0000313" key="8">
    <source>
        <dbReference type="EMBL" id="SHM43498.1"/>
    </source>
</evidence>
<dbReference type="Proteomes" id="UP000184028">
    <property type="component" value="Unassembled WGS sequence"/>
</dbReference>
<evidence type="ECO:0000256" key="5">
    <source>
        <dbReference type="ARBA" id="ARBA00023237"/>
    </source>
</evidence>
<organism evidence="8 9">
    <name type="scientific">Flavobacterium chilense</name>
    <dbReference type="NCBI Taxonomy" id="946677"/>
    <lineage>
        <taxon>Bacteria</taxon>
        <taxon>Pseudomonadati</taxon>
        <taxon>Bacteroidota</taxon>
        <taxon>Flavobacteriia</taxon>
        <taxon>Flavobacteriales</taxon>
        <taxon>Flavobacteriaceae</taxon>
        <taxon>Flavobacterium</taxon>
    </lineage>
</organism>
<evidence type="ECO:0000256" key="1">
    <source>
        <dbReference type="ARBA" id="ARBA00004442"/>
    </source>
</evidence>
<evidence type="ECO:0000256" key="2">
    <source>
        <dbReference type="ARBA" id="ARBA00006275"/>
    </source>
</evidence>
<keyword evidence="4" id="KW-0472">Membrane</keyword>
<dbReference type="CDD" id="cd08977">
    <property type="entry name" value="SusD"/>
    <property type="match status" value="1"/>
</dbReference>
<name>A0A1M7ISC2_9FLAO</name>
<evidence type="ECO:0000259" key="6">
    <source>
        <dbReference type="Pfam" id="PF07980"/>
    </source>
</evidence>
<evidence type="ECO:0000256" key="3">
    <source>
        <dbReference type="ARBA" id="ARBA00022729"/>
    </source>
</evidence>
<dbReference type="GO" id="GO:0009279">
    <property type="term" value="C:cell outer membrane"/>
    <property type="evidence" value="ECO:0007669"/>
    <property type="project" value="UniProtKB-SubCell"/>
</dbReference>
<keyword evidence="9" id="KW-1185">Reference proteome</keyword>
<dbReference type="InterPro" id="IPR012944">
    <property type="entry name" value="SusD_RagB_dom"/>
</dbReference>
<reference evidence="9" key="1">
    <citation type="submission" date="2016-11" db="EMBL/GenBank/DDBJ databases">
        <authorList>
            <person name="Varghese N."/>
            <person name="Submissions S."/>
        </authorList>
    </citation>
    <scope>NUCLEOTIDE SEQUENCE [LARGE SCALE GENOMIC DNA]</scope>
    <source>
        <strain evidence="9">DSM 24724</strain>
    </source>
</reference>
<accession>A0A1M7ISC2</accession>
<protein>
    <submittedName>
        <fullName evidence="8">SusD family protein</fullName>
    </submittedName>
</protein>
<dbReference type="Gene3D" id="1.25.40.390">
    <property type="match status" value="1"/>
</dbReference>
<evidence type="ECO:0000313" key="9">
    <source>
        <dbReference type="Proteomes" id="UP000184028"/>
    </source>
</evidence>
<feature type="domain" description="RagB/SusD" evidence="6">
    <location>
        <begin position="332"/>
        <end position="476"/>
    </location>
</feature>
<proteinExistence type="inferred from homology"/>
<comment type="similarity">
    <text evidence="2">Belongs to the SusD family.</text>
</comment>
<sequence length="476" mass="53399">MKKKSFLRFIQNYKIKIVNHRLLTGLLVSCMILLGGCDNFVEVDLPSSQLTASTVFQDRATANAAMVSIYAKMRDEGILSGSVTGISNQMGNYADELVYYGDISGTTRNFYNNTLLASNSEVFNWWSSSYNQIYAANAIIEGVHASTALAVSDKNQLTGEALFVRSLLHFYLVNLYGDVPYIITTDYQQNKVAHRMPSAELYSHIISDLELAVSLLPEDYISSDRVRPNKSVAMALLARVYLYKGMWAEATNAASYTLNNTGMYTWETNLDAIFLKESTTTIWQFMPRAGGQNTREGETFIFTAPPPSLVALSAELISEFESGDQRKDHWTHAITNGTDTWYHSNKYKQKSNTPSSLEYSIVFRLAEQYLIRSEARAQQGDLIGAKEDLDKIRNTAGLSGTTAVSQQDILSAILHERRVEFFTELGHRFFDLKRTNHLDDALSSVKVGWNTTDRLLPLPESELTLNPNLNPQNPGY</sequence>
<gene>
    <name evidence="8" type="ORF">SAMN05444484_10625</name>
</gene>
<dbReference type="Pfam" id="PF07980">
    <property type="entry name" value="SusD_RagB"/>
    <property type="match status" value="1"/>
</dbReference>
<dbReference type="STRING" id="946677.SAMN05444484_10625"/>
<dbReference type="InterPro" id="IPR011990">
    <property type="entry name" value="TPR-like_helical_dom_sf"/>
</dbReference>
<evidence type="ECO:0000259" key="7">
    <source>
        <dbReference type="Pfam" id="PF14322"/>
    </source>
</evidence>
<keyword evidence="3" id="KW-0732">Signal</keyword>
<keyword evidence="5" id="KW-0998">Cell outer membrane</keyword>
<feature type="domain" description="SusD-like N-terminal" evidence="7">
    <location>
        <begin position="109"/>
        <end position="242"/>
    </location>
</feature>
<dbReference type="Pfam" id="PF14322">
    <property type="entry name" value="SusD-like_3"/>
    <property type="match status" value="1"/>
</dbReference>
<dbReference type="InterPro" id="IPR033985">
    <property type="entry name" value="SusD-like_N"/>
</dbReference>
<dbReference type="EMBL" id="FRBT01000006">
    <property type="protein sequence ID" value="SHM43498.1"/>
    <property type="molecule type" value="Genomic_DNA"/>
</dbReference>
<evidence type="ECO:0000256" key="4">
    <source>
        <dbReference type="ARBA" id="ARBA00023136"/>
    </source>
</evidence>
<dbReference type="AlphaFoldDB" id="A0A1M7ISC2"/>